<feature type="region of interest" description="Disordered" evidence="1">
    <location>
        <begin position="96"/>
        <end position="123"/>
    </location>
</feature>
<evidence type="ECO:0000313" key="2">
    <source>
        <dbReference type="EMBL" id="EOY26784.1"/>
    </source>
</evidence>
<dbReference type="Proteomes" id="UP000026915">
    <property type="component" value="Chromosome 6"/>
</dbReference>
<keyword evidence="3" id="KW-1185">Reference proteome</keyword>
<dbReference type="InParanoid" id="A0A061GIA0"/>
<dbReference type="Gramene" id="EOY26784">
    <property type="protein sequence ID" value="EOY26784"/>
    <property type="gene ID" value="TCM_028742"/>
</dbReference>
<organism evidence="2 3">
    <name type="scientific">Theobroma cacao</name>
    <name type="common">Cacao</name>
    <name type="synonym">Cocoa</name>
    <dbReference type="NCBI Taxonomy" id="3641"/>
    <lineage>
        <taxon>Eukaryota</taxon>
        <taxon>Viridiplantae</taxon>
        <taxon>Streptophyta</taxon>
        <taxon>Embryophyta</taxon>
        <taxon>Tracheophyta</taxon>
        <taxon>Spermatophyta</taxon>
        <taxon>Magnoliopsida</taxon>
        <taxon>eudicotyledons</taxon>
        <taxon>Gunneridae</taxon>
        <taxon>Pentapetalae</taxon>
        <taxon>rosids</taxon>
        <taxon>malvids</taxon>
        <taxon>Malvales</taxon>
        <taxon>Malvaceae</taxon>
        <taxon>Byttnerioideae</taxon>
        <taxon>Theobroma</taxon>
    </lineage>
</organism>
<dbReference type="PANTHER" id="PTHR35461">
    <property type="entry name" value="BNAANNG14610D PROTEIN"/>
    <property type="match status" value="1"/>
</dbReference>
<dbReference type="FunCoup" id="A0A061GIA0">
    <property type="interactions" value="15"/>
</dbReference>
<proteinExistence type="predicted"/>
<dbReference type="STRING" id="3641.A0A061GIA0"/>
<name>A0A061GIA0_THECC</name>
<dbReference type="eggNOG" id="ENOG502RZ1Y">
    <property type="taxonomic scope" value="Eukaryota"/>
</dbReference>
<accession>A0A061GIA0</accession>
<dbReference type="OMA" id="FLDMYSD"/>
<dbReference type="AlphaFoldDB" id="A0A061GIA0"/>
<evidence type="ECO:0008006" key="4">
    <source>
        <dbReference type="Google" id="ProtNLM"/>
    </source>
</evidence>
<reference evidence="2 3" key="1">
    <citation type="journal article" date="2013" name="Genome Biol.">
        <title>The genome sequence of the most widely cultivated cacao type and its use to identify candidate genes regulating pod color.</title>
        <authorList>
            <person name="Motamayor J.C."/>
            <person name="Mockaitis K."/>
            <person name="Schmutz J."/>
            <person name="Haiminen N."/>
            <person name="Iii D.L."/>
            <person name="Cornejo O."/>
            <person name="Findley S.D."/>
            <person name="Zheng P."/>
            <person name="Utro F."/>
            <person name="Royaert S."/>
            <person name="Saski C."/>
            <person name="Jenkins J."/>
            <person name="Podicheti R."/>
            <person name="Zhao M."/>
            <person name="Scheffler B.E."/>
            <person name="Stack J.C."/>
            <person name="Feltus F.A."/>
            <person name="Mustiga G.M."/>
            <person name="Amores F."/>
            <person name="Phillips W."/>
            <person name="Marelli J.P."/>
            <person name="May G.D."/>
            <person name="Shapiro H."/>
            <person name="Ma J."/>
            <person name="Bustamante C.D."/>
            <person name="Schnell R.J."/>
            <person name="Main D."/>
            <person name="Gilbert D."/>
            <person name="Parida L."/>
            <person name="Kuhn D.N."/>
        </authorList>
    </citation>
    <scope>NUCLEOTIDE SEQUENCE [LARGE SCALE GENOMIC DNA]</scope>
    <source>
        <strain evidence="3">cv. Matina 1-6</strain>
    </source>
</reference>
<sequence>MPLMDSIQKSKNFFHKTVENLKSLFFVGYQKLSKPPLLVLDSFSCTGGSRKKHQQDQFYTDFSDDWEVCLEEAKMRKQNDAMTLKGQMMEEDAYSGSSMDFADKNPVKNKKQNGGKEEIKKVGNSQLVKGEEQYYYKRNGGGYALAQKMKELEMMDVGDMEHVLDVEEALHYYSRLKSPVYLSIVDKFFMDMYSDFSVPQASASINRSKRRFRSIRL</sequence>
<dbReference type="PANTHER" id="PTHR35461:SF1">
    <property type="entry name" value="LOW PROTEIN: ATP-DEPENDENT RNA HELICASE-LIKE PROTEIN"/>
    <property type="match status" value="1"/>
</dbReference>
<evidence type="ECO:0000313" key="3">
    <source>
        <dbReference type="Proteomes" id="UP000026915"/>
    </source>
</evidence>
<dbReference type="EMBL" id="CM001884">
    <property type="protein sequence ID" value="EOY26784.1"/>
    <property type="molecule type" value="Genomic_DNA"/>
</dbReference>
<dbReference type="HOGENOM" id="CLU_109110_0_0_1"/>
<gene>
    <name evidence="2" type="ORF">TCM_028742</name>
</gene>
<protein>
    <recommendedName>
        <fullName evidence="4">RAD3-like DNA-binding helicase protein</fullName>
    </recommendedName>
</protein>
<evidence type="ECO:0000256" key="1">
    <source>
        <dbReference type="SAM" id="MobiDB-lite"/>
    </source>
</evidence>